<dbReference type="InterPro" id="IPR002347">
    <property type="entry name" value="SDR_fam"/>
</dbReference>
<dbReference type="SMART" id="SM00822">
    <property type="entry name" value="PKS_KR"/>
    <property type="match status" value="1"/>
</dbReference>
<dbReference type="Proteomes" id="UP001163687">
    <property type="component" value="Chromosome"/>
</dbReference>
<dbReference type="KEGG" id="cmic:caldi_06650"/>
<evidence type="ECO:0000259" key="3">
    <source>
        <dbReference type="SMART" id="SM00822"/>
    </source>
</evidence>
<dbReference type="AlphaFoldDB" id="A0AA35CLP4"/>
<dbReference type="Gene3D" id="3.40.50.720">
    <property type="entry name" value="NAD(P)-binding Rossmann-like Domain"/>
    <property type="match status" value="1"/>
</dbReference>
<protein>
    <submittedName>
        <fullName evidence="4">Beta-ketoacyl-ACP reductase</fullName>
    </submittedName>
</protein>
<dbReference type="GO" id="GO:0048038">
    <property type="term" value="F:quinone binding"/>
    <property type="evidence" value="ECO:0007669"/>
    <property type="project" value="TreeGrafter"/>
</dbReference>
<evidence type="ECO:0000256" key="2">
    <source>
        <dbReference type="ARBA" id="ARBA00023002"/>
    </source>
</evidence>
<reference evidence="4" key="1">
    <citation type="submission" date="2022-03" db="EMBL/GenBank/DDBJ databases">
        <title>Complete genome sequence of Caldinitratiruptor microaerophilus.</title>
        <authorList>
            <person name="Mukaiyama R."/>
            <person name="Nishiyama T."/>
            <person name="Ueda K."/>
        </authorList>
    </citation>
    <scope>NUCLEOTIDE SEQUENCE</scope>
    <source>
        <strain evidence="4">JCM 16183</strain>
    </source>
</reference>
<dbReference type="PRINTS" id="PR00080">
    <property type="entry name" value="SDRFAMILY"/>
</dbReference>
<dbReference type="InterPro" id="IPR057326">
    <property type="entry name" value="KR_dom"/>
</dbReference>
<dbReference type="GO" id="GO:0008206">
    <property type="term" value="P:bile acid metabolic process"/>
    <property type="evidence" value="ECO:0007669"/>
    <property type="project" value="UniProtKB-ARBA"/>
</dbReference>
<comment type="similarity">
    <text evidence="1">Belongs to the short-chain dehydrogenases/reductases (SDR) family.</text>
</comment>
<dbReference type="PROSITE" id="PS00061">
    <property type="entry name" value="ADH_SHORT"/>
    <property type="match status" value="1"/>
</dbReference>
<keyword evidence="2" id="KW-0560">Oxidoreductase</keyword>
<dbReference type="InterPro" id="IPR020904">
    <property type="entry name" value="Sc_DH/Rdtase_CS"/>
</dbReference>
<accession>A0AA35CLP4</accession>
<gene>
    <name evidence="4" type="primary">fabG_1</name>
    <name evidence="4" type="ORF">caldi_06650</name>
</gene>
<feature type="domain" description="Ketoreductase" evidence="3">
    <location>
        <begin position="7"/>
        <end position="186"/>
    </location>
</feature>
<dbReference type="EMBL" id="AP025628">
    <property type="protein sequence ID" value="BDG59575.1"/>
    <property type="molecule type" value="Genomic_DNA"/>
</dbReference>
<evidence type="ECO:0000313" key="5">
    <source>
        <dbReference type="Proteomes" id="UP001163687"/>
    </source>
</evidence>
<dbReference type="GO" id="GO:0006633">
    <property type="term" value="P:fatty acid biosynthetic process"/>
    <property type="evidence" value="ECO:0007669"/>
    <property type="project" value="TreeGrafter"/>
</dbReference>
<dbReference type="PRINTS" id="PR00081">
    <property type="entry name" value="GDHRDH"/>
</dbReference>
<proteinExistence type="inferred from homology"/>
<name>A0AA35CLP4_9FIRM</name>
<dbReference type="FunFam" id="3.40.50.720:FF:000084">
    <property type="entry name" value="Short-chain dehydrogenase reductase"/>
    <property type="match status" value="1"/>
</dbReference>
<dbReference type="PANTHER" id="PTHR42760:SF133">
    <property type="entry name" value="3-OXOACYL-[ACYL-CARRIER-PROTEIN] REDUCTASE"/>
    <property type="match status" value="1"/>
</dbReference>
<dbReference type="InterPro" id="IPR036291">
    <property type="entry name" value="NAD(P)-bd_dom_sf"/>
</dbReference>
<dbReference type="SUPFAM" id="SSF51735">
    <property type="entry name" value="NAD(P)-binding Rossmann-fold domains"/>
    <property type="match status" value="1"/>
</dbReference>
<keyword evidence="5" id="KW-1185">Reference proteome</keyword>
<dbReference type="Pfam" id="PF13561">
    <property type="entry name" value="adh_short_C2"/>
    <property type="match status" value="1"/>
</dbReference>
<evidence type="ECO:0000313" key="4">
    <source>
        <dbReference type="EMBL" id="BDG59575.1"/>
    </source>
</evidence>
<dbReference type="PANTHER" id="PTHR42760">
    <property type="entry name" value="SHORT-CHAIN DEHYDROGENASES/REDUCTASES FAMILY MEMBER"/>
    <property type="match status" value="1"/>
</dbReference>
<evidence type="ECO:0000256" key="1">
    <source>
        <dbReference type="ARBA" id="ARBA00006484"/>
    </source>
</evidence>
<sequence>MGFLDGKVAVVTGAGRGIGRATAEMLAEQGARVVACDLDPGPLEETAQAVRALGAEVLTVAGDITDPRLPDRIMAQVAERFGRLDVLVNNAGYTWDGVLHKMTDEQFQAMLDVHLVAPFRMIRAAAPLMRDAAKREMAEGVVVHRKIVNVSSVSGLMGNPGQANYAAAKAGVVGLTKTVAKEWGPFRINCNAVAFGLIETRLTQPKERGEMVQGKAVGIPQEMRATMERMIPLQRPGQAREAAAAILFLASPLSDYVNGMVLKVDGGFYA</sequence>
<dbReference type="RefSeq" id="WP_264843694.1">
    <property type="nucleotide sequence ID" value="NZ_AP025628.1"/>
</dbReference>
<dbReference type="GO" id="GO:0016616">
    <property type="term" value="F:oxidoreductase activity, acting on the CH-OH group of donors, NAD or NADP as acceptor"/>
    <property type="evidence" value="ECO:0007669"/>
    <property type="project" value="UniProtKB-ARBA"/>
</dbReference>
<organism evidence="4 5">
    <name type="scientific">Caldinitratiruptor microaerophilus</name>
    <dbReference type="NCBI Taxonomy" id="671077"/>
    <lineage>
        <taxon>Bacteria</taxon>
        <taxon>Bacillati</taxon>
        <taxon>Bacillota</taxon>
        <taxon>Clostridia</taxon>
        <taxon>Eubacteriales</taxon>
        <taxon>Symbiobacteriaceae</taxon>
        <taxon>Caldinitratiruptor</taxon>
    </lineage>
</organism>